<dbReference type="KEGG" id="dai:Desaci_3070"/>
<evidence type="ECO:0000256" key="4">
    <source>
        <dbReference type="ARBA" id="ARBA00022741"/>
    </source>
</evidence>
<keyword evidence="5 10" id="KW-0862">Zinc</keyword>
<dbReference type="CDD" id="cd01995">
    <property type="entry name" value="QueC-like"/>
    <property type="match status" value="1"/>
</dbReference>
<evidence type="ECO:0000256" key="8">
    <source>
        <dbReference type="ARBA" id="ARBA00039149"/>
    </source>
</evidence>
<comment type="function">
    <text evidence="10">Catalyzes the ATP-dependent conversion of 7-carboxy-7-deazaguanine (CDG) to 7-cyano-7-deazaguanine (preQ(0)).</text>
</comment>
<dbReference type="SUPFAM" id="SSF52402">
    <property type="entry name" value="Adenine nucleotide alpha hydrolases-like"/>
    <property type="match status" value="1"/>
</dbReference>
<feature type="binding site" evidence="10">
    <location>
        <position position="208"/>
    </location>
    <ligand>
        <name>Zn(2+)</name>
        <dbReference type="ChEBI" id="CHEBI:29105"/>
    </ligand>
</feature>
<dbReference type="EMBL" id="CP003639">
    <property type="protein sequence ID" value="AFM41977.1"/>
    <property type="molecule type" value="Genomic_DNA"/>
</dbReference>
<evidence type="ECO:0000256" key="7">
    <source>
        <dbReference type="ARBA" id="ARBA00037993"/>
    </source>
</evidence>
<gene>
    <name evidence="10" type="primary">queC</name>
    <name evidence="11" type="ordered locus">Desaci_3070</name>
</gene>
<dbReference type="UniPathway" id="UPA00391"/>
<keyword evidence="10" id="KW-0671">Queuosine biosynthesis</keyword>
<dbReference type="Proteomes" id="UP000002892">
    <property type="component" value="Chromosome"/>
</dbReference>
<organism evidence="11 12">
    <name type="scientific">Desulfosporosinus acidiphilus (strain DSM 22704 / JCM 16185 / SJ4)</name>
    <dbReference type="NCBI Taxonomy" id="646529"/>
    <lineage>
        <taxon>Bacteria</taxon>
        <taxon>Bacillati</taxon>
        <taxon>Bacillota</taxon>
        <taxon>Clostridia</taxon>
        <taxon>Eubacteriales</taxon>
        <taxon>Desulfitobacteriaceae</taxon>
        <taxon>Desulfosporosinus</taxon>
    </lineage>
</organism>
<comment type="pathway">
    <text evidence="1 10">Purine metabolism; 7-cyano-7-deazaguanine biosynthesis.</text>
</comment>
<evidence type="ECO:0000256" key="6">
    <source>
        <dbReference type="ARBA" id="ARBA00022840"/>
    </source>
</evidence>
<keyword evidence="6 10" id="KW-0067">ATP-binding</keyword>
<dbReference type="GO" id="GO:0005524">
    <property type="term" value="F:ATP binding"/>
    <property type="evidence" value="ECO:0007669"/>
    <property type="project" value="UniProtKB-UniRule"/>
</dbReference>
<accession>I4D853</accession>
<keyword evidence="3 10" id="KW-0479">Metal-binding</keyword>
<dbReference type="NCBIfam" id="TIGR00364">
    <property type="entry name" value="7-cyano-7-deazaguanine synthase QueC"/>
    <property type="match status" value="1"/>
</dbReference>
<comment type="similarity">
    <text evidence="7 10">Belongs to the QueC family.</text>
</comment>
<dbReference type="GO" id="GO:0016879">
    <property type="term" value="F:ligase activity, forming carbon-nitrogen bonds"/>
    <property type="evidence" value="ECO:0007669"/>
    <property type="project" value="UniProtKB-UniRule"/>
</dbReference>
<evidence type="ECO:0000256" key="2">
    <source>
        <dbReference type="ARBA" id="ARBA00022598"/>
    </source>
</evidence>
<dbReference type="InterPro" id="IPR014729">
    <property type="entry name" value="Rossmann-like_a/b/a_fold"/>
</dbReference>
<dbReference type="STRING" id="646529.Desaci_3070"/>
<dbReference type="PANTHER" id="PTHR42914">
    <property type="entry name" value="7-CYANO-7-DEAZAGUANINE SYNTHASE"/>
    <property type="match status" value="1"/>
</dbReference>
<dbReference type="GO" id="GO:0008270">
    <property type="term" value="F:zinc ion binding"/>
    <property type="evidence" value="ECO:0007669"/>
    <property type="project" value="UniProtKB-UniRule"/>
</dbReference>
<reference evidence="11 12" key="1">
    <citation type="journal article" date="2012" name="J. Bacteriol.">
        <title>Complete genome sequences of Desulfosporosinus orientis DSM765T, Desulfosporosinus youngiae DSM17734T, Desulfosporosinus meridiei DSM13257T, and Desulfosporosinus acidiphilus DSM22704T.</title>
        <authorList>
            <person name="Pester M."/>
            <person name="Brambilla E."/>
            <person name="Alazard D."/>
            <person name="Rattei T."/>
            <person name="Weinmaier T."/>
            <person name="Han J."/>
            <person name="Lucas S."/>
            <person name="Lapidus A."/>
            <person name="Cheng J.F."/>
            <person name="Goodwin L."/>
            <person name="Pitluck S."/>
            <person name="Peters L."/>
            <person name="Ovchinnikova G."/>
            <person name="Teshima H."/>
            <person name="Detter J.C."/>
            <person name="Han C.S."/>
            <person name="Tapia R."/>
            <person name="Land M.L."/>
            <person name="Hauser L."/>
            <person name="Kyrpides N.C."/>
            <person name="Ivanova N.N."/>
            <person name="Pagani I."/>
            <person name="Huntmann M."/>
            <person name="Wei C.L."/>
            <person name="Davenport K.W."/>
            <person name="Daligault H."/>
            <person name="Chain P.S."/>
            <person name="Chen A."/>
            <person name="Mavromatis K."/>
            <person name="Markowitz V."/>
            <person name="Szeto E."/>
            <person name="Mikhailova N."/>
            <person name="Pati A."/>
            <person name="Wagner M."/>
            <person name="Woyke T."/>
            <person name="Ollivier B."/>
            <person name="Klenk H.P."/>
            <person name="Spring S."/>
            <person name="Loy A."/>
        </authorList>
    </citation>
    <scope>NUCLEOTIDE SEQUENCE [LARGE SCALE GENOMIC DNA]</scope>
    <source>
        <strain evidence="12">DSM 22704 / JCM 16185 / SJ4</strain>
    </source>
</reference>
<dbReference type="EC" id="6.3.4.20" evidence="8 10"/>
<dbReference type="HOGENOM" id="CLU_081854_1_0_9"/>
<comment type="subunit">
    <text evidence="10">Homodimer.</text>
</comment>
<dbReference type="HAMAP" id="MF_01633">
    <property type="entry name" value="QueC"/>
    <property type="match status" value="1"/>
</dbReference>
<name>I4D853_DESAJ</name>
<comment type="cofactor">
    <cofactor evidence="10">
        <name>Zn(2+)</name>
        <dbReference type="ChEBI" id="CHEBI:29105"/>
    </cofactor>
    <text evidence="10">Binds 1 zinc ion per subunit.</text>
</comment>
<evidence type="ECO:0000313" key="12">
    <source>
        <dbReference type="Proteomes" id="UP000002892"/>
    </source>
</evidence>
<proteinExistence type="inferred from homology"/>
<keyword evidence="4 10" id="KW-0547">Nucleotide-binding</keyword>
<evidence type="ECO:0000256" key="9">
    <source>
        <dbReference type="ARBA" id="ARBA00047890"/>
    </source>
</evidence>
<keyword evidence="12" id="KW-1185">Reference proteome</keyword>
<dbReference type="RefSeq" id="WP_014827969.1">
    <property type="nucleotide sequence ID" value="NC_018068.1"/>
</dbReference>
<dbReference type="OrthoDB" id="9789567at2"/>
<dbReference type="InterPro" id="IPR018317">
    <property type="entry name" value="QueC"/>
</dbReference>
<protein>
    <recommendedName>
        <fullName evidence="8 10">7-cyano-7-deazaguanine synthase</fullName>
        <ecNumber evidence="8 10">6.3.4.20</ecNumber>
    </recommendedName>
    <alternativeName>
        <fullName evidence="10">7-cyano-7-carbaguanine synthase</fullName>
    </alternativeName>
    <alternativeName>
        <fullName evidence="10">PreQ(0) synthase</fullName>
    </alternativeName>
    <alternativeName>
        <fullName evidence="10">Queuosine biosynthesis protein QueC</fullName>
    </alternativeName>
</protein>
<evidence type="ECO:0000256" key="3">
    <source>
        <dbReference type="ARBA" id="ARBA00022723"/>
    </source>
</evidence>
<sequence length="231" mass="25696">MSGIVLLSGGLDSTVSLALFLEKATVDLALTFDYGQRAKDKELSASLEIAKYYNIPHKIVALPFLQEQTRTALVNRSHELPQIMYEQLDDLQGEALESARQVWVPNRNGLFMNIAAVFAENMGEEATIITGFNREEAATFPDNSIEFMAAMDECFKYSTQNKVKVASPTATFSKSEIVREGLRVGIPFEKLWSCYENGVQPCGHCESCLRMKRALIANNAQELANTLFTVP</sequence>
<feature type="binding site" evidence="10">
    <location>
        <position position="202"/>
    </location>
    <ligand>
        <name>Zn(2+)</name>
        <dbReference type="ChEBI" id="CHEBI:29105"/>
    </ligand>
</feature>
<dbReference type="Pfam" id="PF06508">
    <property type="entry name" value="QueC"/>
    <property type="match status" value="1"/>
</dbReference>
<dbReference type="eggNOG" id="COG0603">
    <property type="taxonomic scope" value="Bacteria"/>
</dbReference>
<keyword evidence="2 10" id="KW-0436">Ligase</keyword>
<feature type="binding site" evidence="10">
    <location>
        <begin position="7"/>
        <end position="17"/>
    </location>
    <ligand>
        <name>ATP</name>
        <dbReference type="ChEBI" id="CHEBI:30616"/>
    </ligand>
</feature>
<dbReference type="GO" id="GO:0008616">
    <property type="term" value="P:tRNA queuosine(34) biosynthetic process"/>
    <property type="evidence" value="ECO:0007669"/>
    <property type="project" value="UniProtKB-UniRule"/>
</dbReference>
<dbReference type="PANTHER" id="PTHR42914:SF1">
    <property type="entry name" value="7-CYANO-7-DEAZAGUANINE SYNTHASE"/>
    <property type="match status" value="1"/>
</dbReference>
<dbReference type="AlphaFoldDB" id="I4D853"/>
<evidence type="ECO:0000256" key="5">
    <source>
        <dbReference type="ARBA" id="ARBA00022833"/>
    </source>
</evidence>
<feature type="binding site" evidence="10">
    <location>
        <position position="205"/>
    </location>
    <ligand>
        <name>Zn(2+)</name>
        <dbReference type="ChEBI" id="CHEBI:29105"/>
    </ligand>
</feature>
<evidence type="ECO:0000256" key="10">
    <source>
        <dbReference type="HAMAP-Rule" id="MF_01633"/>
    </source>
</evidence>
<evidence type="ECO:0000313" key="11">
    <source>
        <dbReference type="EMBL" id="AFM41977.1"/>
    </source>
</evidence>
<evidence type="ECO:0000256" key="1">
    <source>
        <dbReference type="ARBA" id="ARBA00005061"/>
    </source>
</evidence>
<dbReference type="PIRSF" id="PIRSF006293">
    <property type="entry name" value="ExsB"/>
    <property type="match status" value="1"/>
</dbReference>
<feature type="binding site" evidence="10">
    <location>
        <position position="194"/>
    </location>
    <ligand>
        <name>Zn(2+)</name>
        <dbReference type="ChEBI" id="CHEBI:29105"/>
    </ligand>
</feature>
<dbReference type="Gene3D" id="3.40.50.620">
    <property type="entry name" value="HUPs"/>
    <property type="match status" value="1"/>
</dbReference>
<comment type="catalytic activity">
    <reaction evidence="9 10">
        <text>7-carboxy-7-carbaguanine + NH4(+) + 2 ATP = 7-cyano-7-carbaguanine + 2 AMP + 2 diphosphate + 2 H(+)</text>
        <dbReference type="Rhea" id="RHEA:27982"/>
        <dbReference type="ChEBI" id="CHEBI:15378"/>
        <dbReference type="ChEBI" id="CHEBI:28938"/>
        <dbReference type="ChEBI" id="CHEBI:30616"/>
        <dbReference type="ChEBI" id="CHEBI:33019"/>
        <dbReference type="ChEBI" id="CHEBI:45075"/>
        <dbReference type="ChEBI" id="CHEBI:61036"/>
        <dbReference type="ChEBI" id="CHEBI:456215"/>
        <dbReference type="EC" id="6.3.4.20"/>
    </reaction>
</comment>